<dbReference type="PANTHER" id="PTHR21206:SF0">
    <property type="entry name" value="DNA REPLICATION COMPLEX GINS PROTEIN SLD5"/>
    <property type="match status" value="1"/>
</dbReference>
<feature type="compositionally biased region" description="Acidic residues" evidence="2">
    <location>
        <begin position="278"/>
        <end position="290"/>
    </location>
</feature>
<dbReference type="InterPro" id="IPR013087">
    <property type="entry name" value="Znf_C2H2_type"/>
</dbReference>
<dbReference type="CDD" id="cd11711">
    <property type="entry name" value="GINS_A_Sld5"/>
    <property type="match status" value="1"/>
</dbReference>
<evidence type="ECO:0000256" key="2">
    <source>
        <dbReference type="SAM" id="MobiDB-lite"/>
    </source>
</evidence>
<evidence type="ECO:0000313" key="5">
    <source>
        <dbReference type="Proteomes" id="UP001158576"/>
    </source>
</evidence>
<sequence length="485" mass="55922">MENRIDYIWLNDTSEQIICPSCLKSFPLEDRSDDPDKRYEYAFAHLYCPVCRHNFSLNSNKNSNQLPSTTSSRPGITLYPQKEAHTTLNLYSQSSSTLPTGSSSTLFDSLSLKKKHAPETKSSISLSQSTRIHERASPPSPPRIKSPRIEHHQSSHSMLHPHPNNITSHQSSPQKTSYVCERCYTNFFTEGELLLHERIHHGIMLTPVVKNNHALDLNLVEPAETSDIDGFVDDFMTDFEDLFVDSLISMDAEMLSQNEDTQDAMNISQDQNRRQSESEESEESSGEELTPEAIYNRLKISWMDERIAPELLPNDEDVTENAKNLIDAMKQNLAGDKELLYLIAAAYKTQKRVKYILASYFRERTRKIEARPAYYLQKQREKLSEVEIDYAKTLIQLELGHVNDNALNKVPGWRDEPSKILERMAEWGKKNEDMDFVVIKFLKNCTLPEDVDLDEDIRHWETGNQLILRWKYAKNPVEGFYAKLI</sequence>
<organism evidence="4 5">
    <name type="scientific">Oikopleura dioica</name>
    <name type="common">Tunicate</name>
    <dbReference type="NCBI Taxonomy" id="34765"/>
    <lineage>
        <taxon>Eukaryota</taxon>
        <taxon>Metazoa</taxon>
        <taxon>Chordata</taxon>
        <taxon>Tunicata</taxon>
        <taxon>Appendicularia</taxon>
        <taxon>Copelata</taxon>
        <taxon>Oikopleuridae</taxon>
        <taxon>Oikopleura</taxon>
    </lineage>
</organism>
<feature type="compositionally biased region" description="Polar residues" evidence="2">
    <location>
        <begin position="120"/>
        <end position="130"/>
    </location>
</feature>
<evidence type="ECO:0000313" key="4">
    <source>
        <dbReference type="EMBL" id="CAG5097094.1"/>
    </source>
</evidence>
<dbReference type="PROSITE" id="PS00028">
    <property type="entry name" value="ZINC_FINGER_C2H2_1"/>
    <property type="match status" value="1"/>
</dbReference>
<dbReference type="Proteomes" id="UP001158576">
    <property type="component" value="Chromosome XSR"/>
</dbReference>
<protein>
    <submittedName>
        <fullName evidence="4">Oidioi.mRNA.OKI2018_I69.XSR.g14931.t1.cds</fullName>
    </submittedName>
</protein>
<keyword evidence="1" id="KW-0862">Zinc</keyword>
<feature type="domain" description="C2H2-type" evidence="3">
    <location>
        <begin position="178"/>
        <end position="202"/>
    </location>
</feature>
<name>A0ABN7SB78_OIKDI</name>
<keyword evidence="1" id="KW-0479">Metal-binding</keyword>
<dbReference type="InterPro" id="IPR008591">
    <property type="entry name" value="GINS_Sld5"/>
</dbReference>
<evidence type="ECO:0000259" key="3">
    <source>
        <dbReference type="PROSITE" id="PS50157"/>
    </source>
</evidence>
<dbReference type="PANTHER" id="PTHR21206">
    <property type="entry name" value="SLD5 PROTEIN"/>
    <property type="match status" value="1"/>
</dbReference>
<dbReference type="InterPro" id="IPR036224">
    <property type="entry name" value="GINS_bundle-like_dom_sf"/>
</dbReference>
<evidence type="ECO:0000256" key="1">
    <source>
        <dbReference type="PROSITE-ProRule" id="PRU00042"/>
    </source>
</evidence>
<dbReference type="EMBL" id="OU015569">
    <property type="protein sequence ID" value="CAG5097094.1"/>
    <property type="molecule type" value="Genomic_DNA"/>
</dbReference>
<proteinExistence type="predicted"/>
<keyword evidence="5" id="KW-1185">Reference proteome</keyword>
<reference evidence="4 5" key="1">
    <citation type="submission" date="2021-04" db="EMBL/GenBank/DDBJ databases">
        <authorList>
            <person name="Bliznina A."/>
        </authorList>
    </citation>
    <scope>NUCLEOTIDE SEQUENCE [LARGE SCALE GENOMIC DNA]</scope>
</reference>
<gene>
    <name evidence="4" type="ORF">OKIOD_LOCUS6489</name>
</gene>
<keyword evidence="1" id="KW-0863">Zinc-finger</keyword>
<feature type="compositionally biased region" description="Polar residues" evidence="2">
    <location>
        <begin position="164"/>
        <end position="173"/>
    </location>
</feature>
<dbReference type="InterPro" id="IPR038749">
    <property type="entry name" value="Sld5_GINS_A"/>
</dbReference>
<dbReference type="PROSITE" id="PS50157">
    <property type="entry name" value="ZINC_FINGER_C2H2_2"/>
    <property type="match status" value="1"/>
</dbReference>
<dbReference type="SUPFAM" id="SSF158573">
    <property type="entry name" value="GINS helical bundle-like"/>
    <property type="match status" value="1"/>
</dbReference>
<accession>A0ABN7SB78</accession>
<dbReference type="Gene3D" id="1.20.58.1030">
    <property type="match status" value="1"/>
</dbReference>
<feature type="region of interest" description="Disordered" evidence="2">
    <location>
        <begin position="118"/>
        <end position="173"/>
    </location>
</feature>
<feature type="region of interest" description="Disordered" evidence="2">
    <location>
        <begin position="259"/>
        <end position="290"/>
    </location>
</feature>
<feature type="compositionally biased region" description="Polar residues" evidence="2">
    <location>
        <begin position="259"/>
        <end position="270"/>
    </location>
</feature>